<comment type="caution">
    <text evidence="2">The sequence shown here is derived from an EMBL/GenBank/DDBJ whole genome shotgun (WGS) entry which is preliminary data.</text>
</comment>
<feature type="region of interest" description="Disordered" evidence="1">
    <location>
        <begin position="1"/>
        <end position="31"/>
    </location>
</feature>
<name>A0AA40E9V5_9PEZI</name>
<accession>A0AA40E9V5</accession>
<dbReference type="EMBL" id="JAUKUA010000001">
    <property type="protein sequence ID" value="KAK0730402.1"/>
    <property type="molecule type" value="Genomic_DNA"/>
</dbReference>
<evidence type="ECO:0000313" key="2">
    <source>
        <dbReference type="EMBL" id="KAK0730402.1"/>
    </source>
</evidence>
<feature type="compositionally biased region" description="Polar residues" evidence="1">
    <location>
        <begin position="8"/>
        <end position="17"/>
    </location>
</feature>
<gene>
    <name evidence="2" type="ORF">B0H67DRAFT_561603</name>
</gene>
<protein>
    <submittedName>
        <fullName evidence="2">Uncharacterized protein</fullName>
    </submittedName>
</protein>
<dbReference type="AlphaFoldDB" id="A0AA40E9V5"/>
<proteinExistence type="predicted"/>
<reference evidence="2" key="1">
    <citation type="submission" date="2023-06" db="EMBL/GenBank/DDBJ databases">
        <title>Genome-scale phylogeny and comparative genomics of the fungal order Sordariales.</title>
        <authorList>
            <consortium name="Lawrence Berkeley National Laboratory"/>
            <person name="Hensen N."/>
            <person name="Bonometti L."/>
            <person name="Westerberg I."/>
            <person name="Brannstrom I.O."/>
            <person name="Guillou S."/>
            <person name="Cros-Aarteil S."/>
            <person name="Calhoun S."/>
            <person name="Haridas S."/>
            <person name="Kuo A."/>
            <person name="Mondo S."/>
            <person name="Pangilinan J."/>
            <person name="Riley R."/>
            <person name="Labutti K."/>
            <person name="Andreopoulos B."/>
            <person name="Lipzen A."/>
            <person name="Chen C."/>
            <person name="Yanf M."/>
            <person name="Daum C."/>
            <person name="Ng V."/>
            <person name="Clum A."/>
            <person name="Steindorff A."/>
            <person name="Ohm R."/>
            <person name="Martin F."/>
            <person name="Silar P."/>
            <person name="Natvig D."/>
            <person name="Lalanne C."/>
            <person name="Gautier V."/>
            <person name="Ament-Velasquez S.L."/>
            <person name="Kruys A."/>
            <person name="Hutchinson M.I."/>
            <person name="Powell A.J."/>
            <person name="Barry K."/>
            <person name="Miller A.N."/>
            <person name="Grigoriev I.V."/>
            <person name="Debuchy R."/>
            <person name="Gladieux P."/>
            <person name="Thoren M.H."/>
            <person name="Johannesson H."/>
        </authorList>
    </citation>
    <scope>NUCLEOTIDE SEQUENCE</scope>
    <source>
        <strain evidence="2">SMH4607-1</strain>
    </source>
</reference>
<organism evidence="2 3">
    <name type="scientific">Lasiosphaeris hirsuta</name>
    <dbReference type="NCBI Taxonomy" id="260670"/>
    <lineage>
        <taxon>Eukaryota</taxon>
        <taxon>Fungi</taxon>
        <taxon>Dikarya</taxon>
        <taxon>Ascomycota</taxon>
        <taxon>Pezizomycotina</taxon>
        <taxon>Sordariomycetes</taxon>
        <taxon>Sordariomycetidae</taxon>
        <taxon>Sordariales</taxon>
        <taxon>Lasiosphaeriaceae</taxon>
        <taxon>Lasiosphaeris</taxon>
    </lineage>
</organism>
<sequence>MLSRSDRASASVSTASRLRTREPRAVGRGWRGPKRACVGSTWLCNPRRFEGTVHKAHTGSE</sequence>
<evidence type="ECO:0000256" key="1">
    <source>
        <dbReference type="SAM" id="MobiDB-lite"/>
    </source>
</evidence>
<keyword evidence="3" id="KW-1185">Reference proteome</keyword>
<dbReference type="Proteomes" id="UP001172102">
    <property type="component" value="Unassembled WGS sequence"/>
</dbReference>
<evidence type="ECO:0000313" key="3">
    <source>
        <dbReference type="Proteomes" id="UP001172102"/>
    </source>
</evidence>